<dbReference type="AlphaFoldDB" id="A0A315ZQD5"/>
<protein>
    <submittedName>
        <fullName evidence="1">L-ascorbate metabolism protein UlaG (Beta-lactamase superfamily)</fullName>
    </submittedName>
</protein>
<dbReference type="Pfam" id="PF13483">
    <property type="entry name" value="Lactamase_B_3"/>
    <property type="match status" value="1"/>
</dbReference>
<proteinExistence type="predicted"/>
<gene>
    <name evidence="1" type="ORF">BXY45_1415</name>
</gene>
<accession>A0A315ZQD5</accession>
<keyword evidence="2" id="KW-1185">Reference proteome</keyword>
<dbReference type="SUPFAM" id="SSF56281">
    <property type="entry name" value="Metallo-hydrolase/oxidoreductase"/>
    <property type="match status" value="1"/>
</dbReference>
<dbReference type="InterPro" id="IPR036866">
    <property type="entry name" value="RibonucZ/Hydroxyglut_hydro"/>
</dbReference>
<dbReference type="EMBL" id="QGDQ01000041">
    <property type="protein sequence ID" value="PWJ47108.1"/>
    <property type="molecule type" value="Genomic_DNA"/>
</dbReference>
<dbReference type="InterPro" id="IPR050114">
    <property type="entry name" value="UPF0173_UPF0282_UlaG_hydrolase"/>
</dbReference>
<reference evidence="1 2" key="1">
    <citation type="submission" date="2018-03" db="EMBL/GenBank/DDBJ databases">
        <title>Genomic Encyclopedia of Archaeal and Bacterial Type Strains, Phase II (KMG-II): from individual species to whole genera.</title>
        <authorList>
            <person name="Goeker M."/>
        </authorList>
    </citation>
    <scope>NUCLEOTIDE SEQUENCE [LARGE SCALE GENOMIC DNA]</scope>
    <source>
        <strain evidence="1 2">DSM 44889</strain>
    </source>
</reference>
<name>A0A315ZQD5_9ACTN</name>
<dbReference type="Proteomes" id="UP000245469">
    <property type="component" value="Unassembled WGS sequence"/>
</dbReference>
<comment type="caution">
    <text evidence="1">The sequence shown here is derived from an EMBL/GenBank/DDBJ whole genome shotgun (WGS) entry which is preliminary data.</text>
</comment>
<dbReference type="OrthoDB" id="3190691at2"/>
<evidence type="ECO:0000313" key="2">
    <source>
        <dbReference type="Proteomes" id="UP000245469"/>
    </source>
</evidence>
<dbReference type="Gene3D" id="3.60.15.10">
    <property type="entry name" value="Ribonuclease Z/Hydroxyacylglutathione hydrolase-like"/>
    <property type="match status" value="1"/>
</dbReference>
<organism evidence="1 2">
    <name type="scientific">Quadrisphaera granulorum</name>
    <dbReference type="NCBI Taxonomy" id="317664"/>
    <lineage>
        <taxon>Bacteria</taxon>
        <taxon>Bacillati</taxon>
        <taxon>Actinomycetota</taxon>
        <taxon>Actinomycetes</taxon>
        <taxon>Kineosporiales</taxon>
        <taxon>Kineosporiaceae</taxon>
        <taxon>Quadrisphaera</taxon>
    </lineage>
</organism>
<dbReference type="PANTHER" id="PTHR43546:SF3">
    <property type="entry name" value="UPF0173 METAL-DEPENDENT HYDROLASE MJ1163"/>
    <property type="match status" value="1"/>
</dbReference>
<dbReference type="RefSeq" id="WP_109776516.1">
    <property type="nucleotide sequence ID" value="NZ_QGDQ01000041.1"/>
</dbReference>
<sequence>MRLTKYTHACIRVDDGSRSLVIDPGTWTEPGALLGADAVLITHEHHDHVDVMRLSGLGLPAYVPRHARLRAIEHTRGLDLHVVDAADDVEVAGFSVRAVGGTHAPVLPGQEVCANLGYVIHDAGGDTVFHPGDALHVPSRDELAGRQLRVLCAPVQASWVKLAEVVEFVDAVAADVTIGVHDGQVNERGLDGITHYLSRRSTTRYVALRPRQELR</sequence>
<dbReference type="PANTHER" id="PTHR43546">
    <property type="entry name" value="UPF0173 METAL-DEPENDENT HYDROLASE MJ1163-RELATED"/>
    <property type="match status" value="1"/>
</dbReference>
<evidence type="ECO:0000313" key="1">
    <source>
        <dbReference type="EMBL" id="PWJ47108.1"/>
    </source>
</evidence>